<proteinExistence type="predicted"/>
<evidence type="ECO:0000313" key="1">
    <source>
        <dbReference type="EMBL" id="KAH6928407.1"/>
    </source>
</evidence>
<protein>
    <submittedName>
        <fullName evidence="1">Uncharacterized protein</fullName>
    </submittedName>
</protein>
<name>A0ACB7S2U3_HYAAI</name>
<reference evidence="1" key="1">
    <citation type="submission" date="2020-05" db="EMBL/GenBank/DDBJ databases">
        <title>Large-scale comparative analyses of tick genomes elucidate their genetic diversity and vector capacities.</title>
        <authorList>
            <person name="Jia N."/>
            <person name="Wang J."/>
            <person name="Shi W."/>
            <person name="Du L."/>
            <person name="Sun Y."/>
            <person name="Zhan W."/>
            <person name="Jiang J."/>
            <person name="Wang Q."/>
            <person name="Zhang B."/>
            <person name="Ji P."/>
            <person name="Sakyi L.B."/>
            <person name="Cui X."/>
            <person name="Yuan T."/>
            <person name="Jiang B."/>
            <person name="Yang W."/>
            <person name="Lam T.T.-Y."/>
            <person name="Chang Q."/>
            <person name="Ding S."/>
            <person name="Wang X."/>
            <person name="Zhu J."/>
            <person name="Ruan X."/>
            <person name="Zhao L."/>
            <person name="Wei J."/>
            <person name="Que T."/>
            <person name="Du C."/>
            <person name="Cheng J."/>
            <person name="Dai P."/>
            <person name="Han X."/>
            <person name="Huang E."/>
            <person name="Gao Y."/>
            <person name="Liu J."/>
            <person name="Shao H."/>
            <person name="Ye R."/>
            <person name="Li L."/>
            <person name="Wei W."/>
            <person name="Wang X."/>
            <person name="Wang C."/>
            <person name="Yang T."/>
            <person name="Huo Q."/>
            <person name="Li W."/>
            <person name="Guo W."/>
            <person name="Chen H."/>
            <person name="Zhou L."/>
            <person name="Ni X."/>
            <person name="Tian J."/>
            <person name="Zhou Y."/>
            <person name="Sheng Y."/>
            <person name="Liu T."/>
            <person name="Pan Y."/>
            <person name="Xia L."/>
            <person name="Li J."/>
            <person name="Zhao F."/>
            <person name="Cao W."/>
        </authorList>
    </citation>
    <scope>NUCLEOTIDE SEQUENCE</scope>
    <source>
        <strain evidence="1">Hyas-2018</strain>
    </source>
</reference>
<comment type="caution">
    <text evidence="1">The sequence shown here is derived from an EMBL/GenBank/DDBJ whole genome shotgun (WGS) entry which is preliminary data.</text>
</comment>
<dbReference type="EMBL" id="CM023486">
    <property type="protein sequence ID" value="KAH6928407.1"/>
    <property type="molecule type" value="Genomic_DNA"/>
</dbReference>
<accession>A0ACB7S2U3</accession>
<evidence type="ECO:0000313" key="2">
    <source>
        <dbReference type="Proteomes" id="UP000821845"/>
    </source>
</evidence>
<dbReference type="Proteomes" id="UP000821845">
    <property type="component" value="Chromosome 6"/>
</dbReference>
<keyword evidence="2" id="KW-1185">Reference proteome</keyword>
<gene>
    <name evidence="1" type="ORF">HPB50_015500</name>
</gene>
<sequence>MSPSLDEDKCGLCGLTLPTTNGVKAPNECIPSCAVCGQAHATNPCGYTKKFRQVKVSGFKA</sequence>
<organism evidence="1 2">
    <name type="scientific">Hyalomma asiaticum</name>
    <name type="common">Tick</name>
    <dbReference type="NCBI Taxonomy" id="266040"/>
    <lineage>
        <taxon>Eukaryota</taxon>
        <taxon>Metazoa</taxon>
        <taxon>Ecdysozoa</taxon>
        <taxon>Arthropoda</taxon>
        <taxon>Chelicerata</taxon>
        <taxon>Arachnida</taxon>
        <taxon>Acari</taxon>
        <taxon>Parasitiformes</taxon>
        <taxon>Ixodida</taxon>
        <taxon>Ixodoidea</taxon>
        <taxon>Ixodidae</taxon>
        <taxon>Hyalomminae</taxon>
        <taxon>Hyalomma</taxon>
    </lineage>
</organism>